<dbReference type="PANTHER" id="PTHR35936:SF32">
    <property type="entry name" value="MEMBRANE-BOUND LYTIC MUREIN TRANSGLYCOSYLASE F"/>
    <property type="match status" value="1"/>
</dbReference>
<dbReference type="Pfam" id="PF00497">
    <property type="entry name" value="SBP_bac_3"/>
    <property type="match status" value="1"/>
</dbReference>
<dbReference type="SUPFAM" id="SSF53850">
    <property type="entry name" value="Periplasmic binding protein-like II"/>
    <property type="match status" value="1"/>
</dbReference>
<gene>
    <name evidence="3" type="ORF">GCM10011609_85600</name>
</gene>
<proteinExistence type="predicted"/>
<dbReference type="Proteomes" id="UP000597656">
    <property type="component" value="Unassembled WGS sequence"/>
</dbReference>
<accession>A0ABQ2IS98</accession>
<keyword evidence="1" id="KW-0732">Signal</keyword>
<dbReference type="Gene3D" id="3.40.190.10">
    <property type="entry name" value="Periplasmic binding protein-like II"/>
    <property type="match status" value="1"/>
</dbReference>
<dbReference type="InterPro" id="IPR001638">
    <property type="entry name" value="Solute-binding_3/MltF_N"/>
</dbReference>
<reference evidence="4" key="1">
    <citation type="journal article" date="2019" name="Int. J. Syst. Evol. Microbiol.">
        <title>The Global Catalogue of Microorganisms (GCM) 10K type strain sequencing project: providing services to taxonomists for standard genome sequencing and annotation.</title>
        <authorList>
            <consortium name="The Broad Institute Genomics Platform"/>
            <consortium name="The Broad Institute Genome Sequencing Center for Infectious Disease"/>
            <person name="Wu L."/>
            <person name="Ma J."/>
        </authorList>
    </citation>
    <scope>NUCLEOTIDE SEQUENCE [LARGE SCALE GENOMIC DNA]</scope>
    <source>
        <strain evidence="4">CGMCC 4.7319</strain>
    </source>
</reference>
<evidence type="ECO:0000313" key="3">
    <source>
        <dbReference type="EMBL" id="GGN28958.1"/>
    </source>
</evidence>
<sequence length="233" mass="24580">MVVALVVVSVGGCQWPRDANGTLDRVREGTIKVGVAHHSPWTIANDSRNPDQAPGGVETVLVQRLADSLGARVQWVPGGEAELMAALSERSLDLVVAGLDAESPWEQKVALTTDYLTTDMVVAIPAGAPTDIAGKRVLVREGSAEAALLSDEDATAVPVSEVPERPDGAAVLPNWLVNAAGLTDSGTHLSSTDHVMAVPPGENAWQSTVERFLLELDPDEVHRLLLDNHRAGA</sequence>
<dbReference type="PANTHER" id="PTHR35936">
    <property type="entry name" value="MEMBRANE-BOUND LYTIC MUREIN TRANSGLYCOSYLASE F"/>
    <property type="match status" value="1"/>
</dbReference>
<name>A0ABQ2IS98_9PSEU</name>
<feature type="domain" description="Solute-binding protein family 3/N-terminal" evidence="2">
    <location>
        <begin position="30"/>
        <end position="233"/>
    </location>
</feature>
<dbReference type="RefSeq" id="WP_189160576.1">
    <property type="nucleotide sequence ID" value="NZ_BMNC01000029.1"/>
</dbReference>
<protein>
    <recommendedName>
        <fullName evidence="2">Solute-binding protein family 3/N-terminal domain-containing protein</fullName>
    </recommendedName>
</protein>
<keyword evidence="4" id="KW-1185">Reference proteome</keyword>
<evidence type="ECO:0000259" key="2">
    <source>
        <dbReference type="SMART" id="SM00062"/>
    </source>
</evidence>
<dbReference type="EMBL" id="BMNC01000029">
    <property type="protein sequence ID" value="GGN28958.1"/>
    <property type="molecule type" value="Genomic_DNA"/>
</dbReference>
<evidence type="ECO:0000256" key="1">
    <source>
        <dbReference type="ARBA" id="ARBA00022729"/>
    </source>
</evidence>
<comment type="caution">
    <text evidence="3">The sequence shown here is derived from an EMBL/GenBank/DDBJ whole genome shotgun (WGS) entry which is preliminary data.</text>
</comment>
<evidence type="ECO:0000313" key="4">
    <source>
        <dbReference type="Proteomes" id="UP000597656"/>
    </source>
</evidence>
<organism evidence="3 4">
    <name type="scientific">Lentzea pudingi</name>
    <dbReference type="NCBI Taxonomy" id="1789439"/>
    <lineage>
        <taxon>Bacteria</taxon>
        <taxon>Bacillati</taxon>
        <taxon>Actinomycetota</taxon>
        <taxon>Actinomycetes</taxon>
        <taxon>Pseudonocardiales</taxon>
        <taxon>Pseudonocardiaceae</taxon>
        <taxon>Lentzea</taxon>
    </lineage>
</organism>
<dbReference type="SMART" id="SM00062">
    <property type="entry name" value="PBPb"/>
    <property type="match status" value="1"/>
</dbReference>